<dbReference type="PANTHER" id="PTHR40065">
    <property type="entry name" value="RNA-BINDING PROTEIN YHBY"/>
    <property type="match status" value="1"/>
</dbReference>
<dbReference type="SMART" id="SM01103">
    <property type="entry name" value="CRS1_YhbY"/>
    <property type="match status" value="1"/>
</dbReference>
<dbReference type="GO" id="GO:0003723">
    <property type="term" value="F:RNA binding"/>
    <property type="evidence" value="ECO:0007669"/>
    <property type="project" value="UniProtKB-UniRule"/>
</dbReference>
<dbReference type="PANTHER" id="PTHR40065:SF3">
    <property type="entry name" value="RNA-BINDING PROTEIN YHBY"/>
    <property type="match status" value="1"/>
</dbReference>
<dbReference type="RefSeq" id="WP_059004873.1">
    <property type="nucleotide sequence ID" value="NZ_JACMSD010000001.1"/>
</dbReference>
<organism evidence="4 7">
    <name type="scientific">Bittarella massiliensis</name>
    <name type="common">ex Durand et al. 2017</name>
    <dbReference type="NCBI Taxonomy" id="1720313"/>
    <lineage>
        <taxon>Bacteria</taxon>
        <taxon>Bacillati</taxon>
        <taxon>Bacillota</taxon>
        <taxon>Clostridia</taxon>
        <taxon>Eubacteriales</taxon>
        <taxon>Oscillospiraceae</taxon>
        <taxon>Bittarella (ex Durand et al. 2017)</taxon>
    </lineage>
</organism>
<evidence type="ECO:0000256" key="2">
    <source>
        <dbReference type="PROSITE-ProRule" id="PRU00626"/>
    </source>
</evidence>
<reference evidence="4" key="2">
    <citation type="submission" date="2022-06" db="EMBL/GenBank/DDBJ databases">
        <title>Isolation of gut microbiota from human fecal samples.</title>
        <authorList>
            <person name="Pamer E.G."/>
            <person name="Barat B."/>
            <person name="Waligurski E."/>
            <person name="Medina S."/>
            <person name="Paddock L."/>
            <person name="Mostad J."/>
        </authorList>
    </citation>
    <scope>NUCLEOTIDE SEQUENCE</scope>
    <source>
        <strain evidence="4">DFI.7.96</strain>
    </source>
</reference>
<accession>A0AAW5KHC1</accession>
<sequence length="95" mass="10441">MLTSKQRAYLKGRANGLDTIVQIGKNGVEPAVTKQVADALASRELIKGRVLENSPYTPREAAAELAEYTKSEVVQVIGTKFVLFKQKKKDSAYTL</sequence>
<reference evidence="5 6" key="1">
    <citation type="journal article" date="2019" name="Nat. Med.">
        <title>A library of human gut bacterial isolates paired with longitudinal multiomics data enables mechanistic microbiome research.</title>
        <authorList>
            <person name="Poyet M."/>
            <person name="Groussin M."/>
            <person name="Gibbons S.M."/>
            <person name="Avila-Pacheco J."/>
            <person name="Jiang X."/>
            <person name="Kearney S.M."/>
            <person name="Perrotta A.R."/>
            <person name="Berdy B."/>
            <person name="Zhao S."/>
            <person name="Lieberman T.D."/>
            <person name="Swanson P.K."/>
            <person name="Smith M."/>
            <person name="Roesemann S."/>
            <person name="Alexander J.E."/>
            <person name="Rich S.A."/>
            <person name="Livny J."/>
            <person name="Vlamakis H."/>
            <person name="Clish C."/>
            <person name="Bullock K."/>
            <person name="Deik A."/>
            <person name="Scott J."/>
            <person name="Pierce K.A."/>
            <person name="Xavier R.J."/>
            <person name="Alm E.J."/>
        </authorList>
    </citation>
    <scope>NUCLEOTIDE SEQUENCE [LARGE SCALE GENOMIC DNA]</scope>
    <source>
        <strain evidence="5 6">BIOML-A2</strain>
    </source>
</reference>
<dbReference type="SUPFAM" id="SSF75471">
    <property type="entry name" value="YhbY-like"/>
    <property type="match status" value="1"/>
</dbReference>
<dbReference type="EMBL" id="WWVX01000001">
    <property type="protein sequence ID" value="MZL68477.1"/>
    <property type="molecule type" value="Genomic_DNA"/>
</dbReference>
<protein>
    <submittedName>
        <fullName evidence="5">Ribosome assembly RNA-binding protein YhbY</fullName>
    </submittedName>
    <submittedName>
        <fullName evidence="4">YhbY family RNA-binding protein</fullName>
    </submittedName>
</protein>
<dbReference type="Gene3D" id="3.30.110.60">
    <property type="entry name" value="YhbY-like"/>
    <property type="match status" value="1"/>
</dbReference>
<dbReference type="InterPro" id="IPR001890">
    <property type="entry name" value="RNA-binding_CRM"/>
</dbReference>
<dbReference type="EMBL" id="JANGAB010000005">
    <property type="protein sequence ID" value="MCQ4949918.1"/>
    <property type="molecule type" value="Genomic_DNA"/>
</dbReference>
<name>A0AAW5KHC1_9FIRM</name>
<keyword evidence="6" id="KW-1185">Reference proteome</keyword>
<dbReference type="Pfam" id="PF01985">
    <property type="entry name" value="CRS1_YhbY"/>
    <property type="match status" value="1"/>
</dbReference>
<evidence type="ECO:0000313" key="6">
    <source>
        <dbReference type="Proteomes" id="UP000474718"/>
    </source>
</evidence>
<feature type="domain" description="CRM" evidence="3">
    <location>
        <begin position="1"/>
        <end position="95"/>
    </location>
</feature>
<evidence type="ECO:0000313" key="5">
    <source>
        <dbReference type="EMBL" id="MZL68477.1"/>
    </source>
</evidence>
<evidence type="ECO:0000313" key="7">
    <source>
        <dbReference type="Proteomes" id="UP001205063"/>
    </source>
</evidence>
<gene>
    <name evidence="5" type="ORF">GT747_01630</name>
    <name evidence="4" type="ORF">NE646_09630</name>
</gene>
<proteinExistence type="predicted"/>
<dbReference type="Proteomes" id="UP000474718">
    <property type="component" value="Unassembled WGS sequence"/>
</dbReference>
<evidence type="ECO:0000256" key="1">
    <source>
        <dbReference type="ARBA" id="ARBA00022884"/>
    </source>
</evidence>
<dbReference type="InterPro" id="IPR051925">
    <property type="entry name" value="RNA-binding_domain"/>
</dbReference>
<dbReference type="PROSITE" id="PS51295">
    <property type="entry name" value="CRM"/>
    <property type="match status" value="1"/>
</dbReference>
<comment type="caution">
    <text evidence="4">The sequence shown here is derived from an EMBL/GenBank/DDBJ whole genome shotgun (WGS) entry which is preliminary data.</text>
</comment>
<evidence type="ECO:0000259" key="3">
    <source>
        <dbReference type="PROSITE" id="PS51295"/>
    </source>
</evidence>
<dbReference type="AlphaFoldDB" id="A0AAW5KHC1"/>
<dbReference type="InterPro" id="IPR035920">
    <property type="entry name" value="YhbY-like_sf"/>
</dbReference>
<evidence type="ECO:0000313" key="4">
    <source>
        <dbReference type="EMBL" id="MCQ4949918.1"/>
    </source>
</evidence>
<keyword evidence="1 2" id="KW-0694">RNA-binding</keyword>
<dbReference type="Proteomes" id="UP001205063">
    <property type="component" value="Unassembled WGS sequence"/>
</dbReference>